<name>A0ABP0GAE5_CLALP</name>
<dbReference type="Pfam" id="PF00685">
    <property type="entry name" value="Sulfotransfer_1"/>
    <property type="match status" value="1"/>
</dbReference>
<protein>
    <recommendedName>
        <fullName evidence="2">Sulfotransferase</fullName>
        <ecNumber evidence="2">2.8.2.-</ecNumber>
    </recommendedName>
</protein>
<reference evidence="4 5" key="1">
    <citation type="submission" date="2024-02" db="EMBL/GenBank/DDBJ databases">
        <authorList>
            <person name="Daric V."/>
            <person name="Darras S."/>
        </authorList>
    </citation>
    <scope>NUCLEOTIDE SEQUENCE [LARGE SCALE GENOMIC DNA]</scope>
</reference>
<dbReference type="PANTHER" id="PTHR45964">
    <property type="entry name" value="WSCD FAMILY MEMBER CG9164"/>
    <property type="match status" value="1"/>
</dbReference>
<sequence>MIKAVARHWKPVVFVLIILGILLMLYRKSNNLIEQNKHYEMQPRQMPTFLTNLTGDEEWTTRCEVRYLGCFCKEKPQRFFKPELVYSMRNNKVQECYETCSKKKLRLAAWSTSHCRCGDLLVHHIPLSPSNKCEKKILVYPQVRCPRDDISVDIYLITKFCEKGAPTKKDLSIHFLGMFKLPPDFFKTAILAPAASQSQVTPVWCYVYCERKEQTLSMVTAANKCHCGHTTDQFPIHHVLELKANALTDSHTVAVWRTSAQDFRCDLRIFLPPNSSEQIFLISFPGAGNTWMRYLIESATGVFTGSIYNDQFLAAKGFLGELDDISSGRILVIKSHRAMSNSSKSIVLIRNPFHTIVAEFTRKSYNESHTWLGSAAIFHSSKWNRKVGKMASKWLQKNLSYLTSSSRPLVVYYEDLKQDHVKQMRRVVDFIGFKVTNLEERLLCLQLENTGLFKRPPRKDDFNPYSRDQTELINEYIARLKIYIKENVTSAPPLPNYEREL</sequence>
<comment type="caution">
    <text evidence="4">The sequence shown here is derived from an EMBL/GenBank/DDBJ whole genome shotgun (WGS) entry which is preliminary data.</text>
</comment>
<accession>A0ABP0GAE5</accession>
<comment type="similarity">
    <text evidence="1">Belongs to the WSCD family.</text>
</comment>
<gene>
    <name evidence="4" type="ORF">CVLEPA_LOCUS20753</name>
</gene>
<evidence type="ECO:0000256" key="2">
    <source>
        <dbReference type="RuleBase" id="RU361155"/>
    </source>
</evidence>
<dbReference type="InterPro" id="IPR051589">
    <property type="entry name" value="Sialate-O-sulfotransferase"/>
</dbReference>
<evidence type="ECO:0000313" key="5">
    <source>
        <dbReference type="Proteomes" id="UP001642483"/>
    </source>
</evidence>
<evidence type="ECO:0000259" key="3">
    <source>
        <dbReference type="Pfam" id="PF00685"/>
    </source>
</evidence>
<dbReference type="PANTHER" id="PTHR45964:SF9">
    <property type="entry name" value="SULFOTRANSFERASE"/>
    <property type="match status" value="1"/>
</dbReference>
<organism evidence="4 5">
    <name type="scientific">Clavelina lepadiformis</name>
    <name type="common">Light-bulb sea squirt</name>
    <name type="synonym">Ascidia lepadiformis</name>
    <dbReference type="NCBI Taxonomy" id="159417"/>
    <lineage>
        <taxon>Eukaryota</taxon>
        <taxon>Metazoa</taxon>
        <taxon>Chordata</taxon>
        <taxon>Tunicata</taxon>
        <taxon>Ascidiacea</taxon>
        <taxon>Aplousobranchia</taxon>
        <taxon>Clavelinidae</taxon>
        <taxon>Clavelina</taxon>
    </lineage>
</organism>
<dbReference type="Gene3D" id="3.40.50.300">
    <property type="entry name" value="P-loop containing nucleotide triphosphate hydrolases"/>
    <property type="match status" value="1"/>
</dbReference>
<evidence type="ECO:0000313" key="4">
    <source>
        <dbReference type="EMBL" id="CAK8688778.1"/>
    </source>
</evidence>
<keyword evidence="2" id="KW-0808">Transferase</keyword>
<dbReference type="InterPro" id="IPR027417">
    <property type="entry name" value="P-loop_NTPase"/>
</dbReference>
<dbReference type="EMBL" id="CAWYQH010000108">
    <property type="protein sequence ID" value="CAK8688778.1"/>
    <property type="molecule type" value="Genomic_DNA"/>
</dbReference>
<dbReference type="EC" id="2.8.2.-" evidence="2"/>
<keyword evidence="5" id="KW-1185">Reference proteome</keyword>
<proteinExistence type="inferred from homology"/>
<comment type="similarity">
    <text evidence="2">Belongs to the sulfotransferase 1 family.</text>
</comment>
<evidence type="ECO:0000256" key="1">
    <source>
        <dbReference type="ARBA" id="ARBA00010236"/>
    </source>
</evidence>
<dbReference type="InterPro" id="IPR000863">
    <property type="entry name" value="Sulfotransferase_dom"/>
</dbReference>
<dbReference type="Proteomes" id="UP001642483">
    <property type="component" value="Unassembled WGS sequence"/>
</dbReference>
<dbReference type="SUPFAM" id="SSF52540">
    <property type="entry name" value="P-loop containing nucleoside triphosphate hydrolases"/>
    <property type="match status" value="1"/>
</dbReference>
<feature type="domain" description="Sulfotransferase" evidence="3">
    <location>
        <begin position="335"/>
        <end position="440"/>
    </location>
</feature>